<keyword evidence="3" id="KW-1185">Reference proteome</keyword>
<dbReference type="RefSeq" id="WP_009021110.1">
    <property type="nucleotide sequence ID" value="NZ_DS999411.1"/>
</dbReference>
<comment type="similarity">
    <text evidence="1">Belongs to the bactofilin family.</text>
</comment>
<accession>B8KW20</accession>
<dbReference type="Proteomes" id="UP000004699">
    <property type="component" value="Unassembled WGS sequence"/>
</dbReference>
<dbReference type="AlphaFoldDB" id="B8KW20"/>
<dbReference type="eggNOG" id="COG1664">
    <property type="taxonomic scope" value="Bacteria"/>
</dbReference>
<dbReference type="InterPro" id="IPR007607">
    <property type="entry name" value="BacA/B"/>
</dbReference>
<dbReference type="OrthoDB" id="5294247at2"/>
<organism evidence="2 3">
    <name type="scientific">Luminiphilus syltensis NOR5-1B</name>
    <dbReference type="NCBI Taxonomy" id="565045"/>
    <lineage>
        <taxon>Bacteria</taxon>
        <taxon>Pseudomonadati</taxon>
        <taxon>Pseudomonadota</taxon>
        <taxon>Gammaproteobacteria</taxon>
        <taxon>Cellvibrionales</taxon>
        <taxon>Halieaceae</taxon>
        <taxon>Luminiphilus</taxon>
    </lineage>
</organism>
<sequence>MRGRKEKPLESVQGTTTLIAPQTVITGDIHFSGNLDIEGRVVGSIVADPDAEAMLRVIAGGSVEGEIRAPAAVINGKVAGDIHASQRLELADEAEVDGDVYYNLIEMAVGCKLNGGMRHVSPVSDDLARKREAREQDREVGQ</sequence>
<evidence type="ECO:0000313" key="3">
    <source>
        <dbReference type="Proteomes" id="UP000004699"/>
    </source>
</evidence>
<reference evidence="3" key="1">
    <citation type="journal article" date="2013" name="BMC Microbiol.">
        <title>Taxonomy and evolution of bacteriochlorophyll a-containing members of the OM60/NOR5 clade of marine gammaproteobacteria: description of Luminiphilus syltensis gen. nov., sp. nov., reclassification of Haliea rubra as Pseudohaliea rubra gen. nov., comb. nov., and emendation of Chromatocurvus halotolerans.</title>
        <authorList>
            <person name="Spring S."/>
            <person name="Riedel T."/>
            <person name="Sproer C."/>
            <person name="Yan S."/>
            <person name="Harder J."/>
            <person name="Fuchs B.M."/>
        </authorList>
    </citation>
    <scope>NUCLEOTIDE SEQUENCE [LARGE SCALE GENOMIC DNA]</scope>
    <source>
        <strain evidence="3">NOR51-B</strain>
    </source>
</reference>
<proteinExistence type="inferred from homology"/>
<dbReference type="STRING" id="565045.NOR51B_2317"/>
<dbReference type="HOGENOM" id="CLU_072799_7_0_6"/>
<dbReference type="Pfam" id="PF04519">
    <property type="entry name" value="Bactofilin"/>
    <property type="match status" value="1"/>
</dbReference>
<dbReference type="PANTHER" id="PTHR35024:SF4">
    <property type="entry name" value="POLYMER-FORMING CYTOSKELETAL PROTEIN"/>
    <property type="match status" value="1"/>
</dbReference>
<protein>
    <submittedName>
        <fullName evidence="2">Integral membrane protein CcmA involved in cell shape determination</fullName>
    </submittedName>
</protein>
<evidence type="ECO:0000256" key="1">
    <source>
        <dbReference type="ARBA" id="ARBA00044755"/>
    </source>
</evidence>
<gene>
    <name evidence="2" type="ORF">NOR51B_2317</name>
</gene>
<dbReference type="EMBL" id="DS999411">
    <property type="protein sequence ID" value="EED36366.1"/>
    <property type="molecule type" value="Genomic_DNA"/>
</dbReference>
<name>B8KW20_9GAMM</name>
<dbReference type="PANTHER" id="PTHR35024">
    <property type="entry name" value="HYPOTHETICAL CYTOSOLIC PROTEIN"/>
    <property type="match status" value="1"/>
</dbReference>
<evidence type="ECO:0000313" key="2">
    <source>
        <dbReference type="EMBL" id="EED36366.1"/>
    </source>
</evidence>